<sequence length="146" mass="16214">MTDLVITRIFDAPRELVYRAFTDPDQLAAWFGPVGWSVPRDTVDIDVRPGGKQVFTMVNDADPSMSSPVNATFVEVVENELLVGEEDISHIPDFGADKLRLTIEFHDEEGGRTRLVLTQSPFPTEMADGAREGWGSSFTKLDKILS</sequence>
<dbReference type="Gene3D" id="3.30.530.20">
    <property type="match status" value="1"/>
</dbReference>
<feature type="domain" description="Activator of Hsp90 ATPase homologue 1/2-like C-terminal" evidence="2">
    <location>
        <begin position="11"/>
        <end position="145"/>
    </location>
</feature>
<dbReference type="Proteomes" id="UP001597183">
    <property type="component" value="Unassembled WGS sequence"/>
</dbReference>
<evidence type="ECO:0000256" key="1">
    <source>
        <dbReference type="ARBA" id="ARBA00006817"/>
    </source>
</evidence>
<dbReference type="EMBL" id="JBHTMK010000040">
    <property type="protein sequence ID" value="MFD1369673.1"/>
    <property type="molecule type" value="Genomic_DNA"/>
</dbReference>
<gene>
    <name evidence="3" type="ORF">ACFQ5G_30415</name>
</gene>
<proteinExistence type="inferred from homology"/>
<accession>A0ABW4AHF9</accession>
<reference evidence="4" key="1">
    <citation type="journal article" date="2019" name="Int. J. Syst. Evol. Microbiol.">
        <title>The Global Catalogue of Microorganisms (GCM) 10K type strain sequencing project: providing services to taxonomists for standard genome sequencing and annotation.</title>
        <authorList>
            <consortium name="The Broad Institute Genomics Platform"/>
            <consortium name="The Broad Institute Genome Sequencing Center for Infectious Disease"/>
            <person name="Wu L."/>
            <person name="Ma J."/>
        </authorList>
    </citation>
    <scope>NUCLEOTIDE SEQUENCE [LARGE SCALE GENOMIC DNA]</scope>
    <source>
        <strain evidence="4">CCM 7526</strain>
    </source>
</reference>
<evidence type="ECO:0000259" key="2">
    <source>
        <dbReference type="Pfam" id="PF08327"/>
    </source>
</evidence>
<comment type="similarity">
    <text evidence="1">Belongs to the AHA1 family.</text>
</comment>
<comment type="caution">
    <text evidence="3">The sequence shown here is derived from an EMBL/GenBank/DDBJ whole genome shotgun (WGS) entry which is preliminary data.</text>
</comment>
<dbReference type="InterPro" id="IPR013538">
    <property type="entry name" value="ASHA1/2-like_C"/>
</dbReference>
<dbReference type="Pfam" id="PF08327">
    <property type="entry name" value="AHSA1"/>
    <property type="match status" value="1"/>
</dbReference>
<dbReference type="SUPFAM" id="SSF55961">
    <property type="entry name" value="Bet v1-like"/>
    <property type="match status" value="1"/>
</dbReference>
<keyword evidence="4" id="KW-1185">Reference proteome</keyword>
<evidence type="ECO:0000313" key="3">
    <source>
        <dbReference type="EMBL" id="MFD1369673.1"/>
    </source>
</evidence>
<protein>
    <submittedName>
        <fullName evidence="3">SRPBCC domain-containing protein</fullName>
    </submittedName>
</protein>
<dbReference type="RefSeq" id="WP_317792168.1">
    <property type="nucleotide sequence ID" value="NZ_AP028461.1"/>
</dbReference>
<dbReference type="CDD" id="cd07814">
    <property type="entry name" value="SRPBCC_CalC_Aha1-like"/>
    <property type="match status" value="1"/>
</dbReference>
<evidence type="ECO:0000313" key="4">
    <source>
        <dbReference type="Proteomes" id="UP001597183"/>
    </source>
</evidence>
<dbReference type="InterPro" id="IPR023393">
    <property type="entry name" value="START-like_dom_sf"/>
</dbReference>
<name>A0ABW4AHF9_9ACTN</name>
<organism evidence="3 4">
    <name type="scientific">Actinoplanes sichuanensis</name>
    <dbReference type="NCBI Taxonomy" id="512349"/>
    <lineage>
        <taxon>Bacteria</taxon>
        <taxon>Bacillati</taxon>
        <taxon>Actinomycetota</taxon>
        <taxon>Actinomycetes</taxon>
        <taxon>Micromonosporales</taxon>
        <taxon>Micromonosporaceae</taxon>
        <taxon>Actinoplanes</taxon>
    </lineage>
</organism>